<name>A0ABR7LVB2_9ACTN</name>
<evidence type="ECO:0000313" key="2">
    <source>
        <dbReference type="Proteomes" id="UP000805614"/>
    </source>
</evidence>
<protein>
    <submittedName>
        <fullName evidence="1">Uncharacterized protein</fullName>
    </submittedName>
</protein>
<dbReference type="Proteomes" id="UP000805614">
    <property type="component" value="Unassembled WGS sequence"/>
</dbReference>
<sequence length="394" mass="42688">MVIGDTVVRLRAFVPWDATEGVPELIIPPLPTGGYSDPSASVRANVRVRSLPDGTPLLLAPGPLWARFVGRVRLIRLSSPAVRVDIATDGLIWDAVMDTDGHAIVLEQIKDRFAVRAVRPDGTTAWTMKRVAAQYHSQLLADTQGRVFLTCTDAPDHAPTMGDVFLTRVDDRSGHVVARREGCISHMYPDGRVIFTRWDDTRDSWVILDPQTGTESVIEDIDNNRVVMSGLIGLDADGRLYGKTAIGGDCLGRMTSAGHIDWLLDIDGIAASQRHGAAMLVRDDQGSDNGVVLYEEGRVWVNTPPECEDATLKGRRDDGGYMLHKVTNRNDHGTLVHLDPHGRLITTEPAGSDANLTVGDFRMASKSSVTPDGEVLVTVLNPAGVHVVGLKASS</sequence>
<comment type="caution">
    <text evidence="1">The sequence shown here is derived from an EMBL/GenBank/DDBJ whole genome shotgun (WGS) entry which is preliminary data.</text>
</comment>
<dbReference type="SUPFAM" id="SSF63829">
    <property type="entry name" value="Calcium-dependent phosphotriesterase"/>
    <property type="match status" value="1"/>
</dbReference>
<organism evidence="1 2">
    <name type="scientific">Actinomadura alba</name>
    <dbReference type="NCBI Taxonomy" id="406431"/>
    <lineage>
        <taxon>Bacteria</taxon>
        <taxon>Bacillati</taxon>
        <taxon>Actinomycetota</taxon>
        <taxon>Actinomycetes</taxon>
        <taxon>Streptosporangiales</taxon>
        <taxon>Thermomonosporaceae</taxon>
        <taxon>Actinomadura</taxon>
    </lineage>
</organism>
<proteinExistence type="predicted"/>
<evidence type="ECO:0000313" key="1">
    <source>
        <dbReference type="EMBL" id="MBC6468782.1"/>
    </source>
</evidence>
<reference evidence="1 2" key="1">
    <citation type="submission" date="2020-06" db="EMBL/GenBank/DDBJ databases">
        <title>Actinomadura xiongansis sp. nov., isolated from soil of Baiyangdian.</title>
        <authorList>
            <person name="Zhang X."/>
        </authorList>
    </citation>
    <scope>NUCLEOTIDE SEQUENCE [LARGE SCALE GENOMIC DNA]</scope>
    <source>
        <strain evidence="1 2">HBUM206468</strain>
    </source>
</reference>
<dbReference type="RefSeq" id="WP_187245827.1">
    <property type="nucleotide sequence ID" value="NZ_BAAAOK010000035.1"/>
</dbReference>
<accession>A0ABR7LVB2</accession>
<dbReference type="EMBL" id="JABVEC010000021">
    <property type="protein sequence ID" value="MBC6468782.1"/>
    <property type="molecule type" value="Genomic_DNA"/>
</dbReference>
<gene>
    <name evidence="1" type="ORF">HKK74_25275</name>
</gene>
<keyword evidence="2" id="KW-1185">Reference proteome</keyword>